<dbReference type="AlphaFoldDB" id="A0A8X6PWN7"/>
<name>A0A8X6PWN7_NEPPI</name>
<reference evidence="1" key="1">
    <citation type="submission" date="2020-08" db="EMBL/GenBank/DDBJ databases">
        <title>Multicomponent nature underlies the extraordinary mechanical properties of spider dragline silk.</title>
        <authorList>
            <person name="Kono N."/>
            <person name="Nakamura H."/>
            <person name="Mori M."/>
            <person name="Yoshida Y."/>
            <person name="Ohtoshi R."/>
            <person name="Malay A.D."/>
            <person name="Moran D.A.P."/>
            <person name="Tomita M."/>
            <person name="Numata K."/>
            <person name="Arakawa K."/>
        </authorList>
    </citation>
    <scope>NUCLEOTIDE SEQUENCE</scope>
</reference>
<proteinExistence type="predicted"/>
<comment type="caution">
    <text evidence="1">The sequence shown here is derived from an EMBL/GenBank/DDBJ whole genome shotgun (WGS) entry which is preliminary data.</text>
</comment>
<organism evidence="1 2">
    <name type="scientific">Nephila pilipes</name>
    <name type="common">Giant wood spider</name>
    <name type="synonym">Nephila maculata</name>
    <dbReference type="NCBI Taxonomy" id="299642"/>
    <lineage>
        <taxon>Eukaryota</taxon>
        <taxon>Metazoa</taxon>
        <taxon>Ecdysozoa</taxon>
        <taxon>Arthropoda</taxon>
        <taxon>Chelicerata</taxon>
        <taxon>Arachnida</taxon>
        <taxon>Araneae</taxon>
        <taxon>Araneomorphae</taxon>
        <taxon>Entelegynae</taxon>
        <taxon>Araneoidea</taxon>
        <taxon>Nephilidae</taxon>
        <taxon>Nephila</taxon>
    </lineage>
</organism>
<sequence>MGLNNEVLISKYVLPAQHKGRPLYIADARRKQSNSSHKPAALALKEKAILIISAGAKLSYVVMRMGAPSSILLHPSLVTPPHSSPVLLVS</sequence>
<protein>
    <submittedName>
        <fullName evidence="1">Uncharacterized protein</fullName>
    </submittedName>
</protein>
<gene>
    <name evidence="1" type="ORF">NPIL_517401</name>
</gene>
<accession>A0A8X6PWN7</accession>
<dbReference type="Proteomes" id="UP000887013">
    <property type="component" value="Unassembled WGS sequence"/>
</dbReference>
<evidence type="ECO:0000313" key="1">
    <source>
        <dbReference type="EMBL" id="GFT93796.1"/>
    </source>
</evidence>
<evidence type="ECO:0000313" key="2">
    <source>
        <dbReference type="Proteomes" id="UP000887013"/>
    </source>
</evidence>
<keyword evidence="2" id="KW-1185">Reference proteome</keyword>
<dbReference type="EMBL" id="BMAW01074822">
    <property type="protein sequence ID" value="GFT93796.1"/>
    <property type="molecule type" value="Genomic_DNA"/>
</dbReference>